<dbReference type="AlphaFoldDB" id="K6XMW9"/>
<evidence type="ECO:0000313" key="4">
    <source>
        <dbReference type="EMBL" id="GAC13026.1"/>
    </source>
</evidence>
<dbReference type="STRING" id="1127673.GLIP_0379"/>
<feature type="domain" description="Tail sheath protein C-terminal" evidence="3">
    <location>
        <begin position="522"/>
        <end position="627"/>
    </location>
</feature>
<dbReference type="InterPro" id="IPR035089">
    <property type="entry name" value="Phage_sheath_subtilisin"/>
</dbReference>
<evidence type="ECO:0000256" key="1">
    <source>
        <dbReference type="ARBA" id="ARBA00008005"/>
    </source>
</evidence>
<protein>
    <submittedName>
        <fullName evidence="4">Tail sheath protein</fullName>
    </submittedName>
</protein>
<dbReference type="PANTHER" id="PTHR35861">
    <property type="match status" value="1"/>
</dbReference>
<dbReference type="RefSeq" id="WP_008842846.1">
    <property type="nucleotide sequence ID" value="NZ_BAEN01000014.1"/>
</dbReference>
<accession>K6XMW9</accession>
<organism evidence="4 5">
    <name type="scientific">Aliiglaciecola lipolytica E3</name>
    <dbReference type="NCBI Taxonomy" id="1127673"/>
    <lineage>
        <taxon>Bacteria</taxon>
        <taxon>Pseudomonadati</taxon>
        <taxon>Pseudomonadota</taxon>
        <taxon>Gammaproteobacteria</taxon>
        <taxon>Alteromonadales</taxon>
        <taxon>Alteromonadaceae</taxon>
        <taxon>Aliiglaciecola</taxon>
    </lineage>
</organism>
<proteinExistence type="inferred from homology"/>
<dbReference type="OrthoDB" id="9767864at2"/>
<dbReference type="PANTHER" id="PTHR35861:SF1">
    <property type="entry name" value="PHAGE TAIL SHEATH PROTEIN"/>
    <property type="match status" value="1"/>
</dbReference>
<comment type="similarity">
    <text evidence="1">Belongs to the myoviridae tail sheath protein family.</text>
</comment>
<gene>
    <name evidence="4" type="ORF">GLIP_0379</name>
</gene>
<keyword evidence="5" id="KW-1185">Reference proteome</keyword>
<sequence>MPEYLAPGVFVEEVSFRSKSIEGVPTSTTGFAGMAKWGPVCYREQGIQGPISCEPRLITSFTEFERVYGALENIQIDDAGATVPRLPYLAHSARAFFENGGKRLYVSRVFAPNTGFDSADFDTAADAWGIGRVAVSITGNPDAILQARWPGEMGNMFVKVLVTRSKNIAYENDDLGLVQVRGVQAGAVVEVTSAANLPAPLGNAPLDLNNLRVVAINSDGVQTFISGADGNPDAPANDDVIQLVQLRFQVTMGSQINEYADLATDPSQKRYLGRIFDITNPEDPDCPFWFNWQPTAGNTIAAAQLAADLRGTEGAEDVYGYRFEGGNDGVQVSPDDLAGNAADPDDASLKATGLEALAEVEDIAIVALPDSGDMGSTVLSRVAAQNLVSHAERARYRIAVVDGPINSSLNDIRDFRAQFDSKYAAIYYPWINIFDPNERFSQGTPPRQIALPPSGFITGIYARNDIERGVHKAPANEVIRGLTRFELNINKPRNEVINPEGINALRYFEGRGFRVWGARTMSSDPEWKYVNVRRLFIFIENSIDQSSQWAVFEPNNRILWDNIRRMVEDFLLVLWRDGALLGAKPEDAFFVRCDRTTMTQNDLDNGRLVCLIGIAPVKPAEFVIFRIGQYTADAS</sequence>
<feature type="domain" description="Tail sheath protein subtilisin-like" evidence="2">
    <location>
        <begin position="353"/>
        <end position="521"/>
    </location>
</feature>
<evidence type="ECO:0000259" key="3">
    <source>
        <dbReference type="Pfam" id="PF17482"/>
    </source>
</evidence>
<dbReference type="eggNOG" id="COG3497">
    <property type="taxonomic scope" value="Bacteria"/>
</dbReference>
<dbReference type="Proteomes" id="UP000006334">
    <property type="component" value="Unassembled WGS sequence"/>
</dbReference>
<comment type="caution">
    <text evidence="4">The sequence shown here is derived from an EMBL/GenBank/DDBJ whole genome shotgun (WGS) entry which is preliminary data.</text>
</comment>
<dbReference type="Gene3D" id="3.40.50.11780">
    <property type="match status" value="2"/>
</dbReference>
<evidence type="ECO:0000313" key="5">
    <source>
        <dbReference type="Proteomes" id="UP000006334"/>
    </source>
</evidence>
<reference evidence="4 5" key="1">
    <citation type="journal article" date="2017" name="Antonie Van Leeuwenhoek">
        <title>Rhizobium rhizosphaerae sp. nov., a novel species isolated from rice rhizosphere.</title>
        <authorList>
            <person name="Zhao J.J."/>
            <person name="Zhang J."/>
            <person name="Zhang R.J."/>
            <person name="Zhang C.W."/>
            <person name="Yin H.Q."/>
            <person name="Zhang X.X."/>
        </authorList>
    </citation>
    <scope>NUCLEOTIDE SEQUENCE [LARGE SCALE GENOMIC DNA]</scope>
    <source>
        <strain evidence="4 5">E3</strain>
    </source>
</reference>
<dbReference type="Pfam" id="PF17482">
    <property type="entry name" value="Phage_sheath_1C"/>
    <property type="match status" value="1"/>
</dbReference>
<name>K6XMW9_9ALTE</name>
<dbReference type="InterPro" id="IPR020287">
    <property type="entry name" value="Tail_sheath_C"/>
</dbReference>
<dbReference type="InterPro" id="IPR052042">
    <property type="entry name" value="Tail_sheath_structural"/>
</dbReference>
<dbReference type="EMBL" id="BAEN01000014">
    <property type="protein sequence ID" value="GAC13026.1"/>
    <property type="molecule type" value="Genomic_DNA"/>
</dbReference>
<dbReference type="Pfam" id="PF04984">
    <property type="entry name" value="Phage_sheath_1"/>
    <property type="match status" value="1"/>
</dbReference>
<evidence type="ECO:0000259" key="2">
    <source>
        <dbReference type="Pfam" id="PF04984"/>
    </source>
</evidence>